<dbReference type="PROSITE" id="PS50835">
    <property type="entry name" value="IG_LIKE"/>
    <property type="match status" value="1"/>
</dbReference>
<feature type="non-terminal residue" evidence="4">
    <location>
        <position position="1"/>
    </location>
</feature>
<dbReference type="InterPro" id="IPR013098">
    <property type="entry name" value="Ig_I-set"/>
</dbReference>
<keyword evidence="5" id="KW-1185">Reference proteome</keyword>
<dbReference type="SMART" id="SM00409">
    <property type="entry name" value="IG"/>
    <property type="match status" value="2"/>
</dbReference>
<dbReference type="InterPro" id="IPR050958">
    <property type="entry name" value="Cell_Adh-Cytoskel_Orgn"/>
</dbReference>
<feature type="domain" description="Ig-like" evidence="3">
    <location>
        <begin position="55"/>
        <end position="140"/>
    </location>
</feature>
<dbReference type="InterPro" id="IPR003598">
    <property type="entry name" value="Ig_sub2"/>
</dbReference>
<evidence type="ECO:0000256" key="2">
    <source>
        <dbReference type="ARBA" id="ARBA00023157"/>
    </source>
</evidence>
<dbReference type="SMART" id="SM00408">
    <property type="entry name" value="IGc2"/>
    <property type="match status" value="1"/>
</dbReference>
<dbReference type="Pfam" id="PF07679">
    <property type="entry name" value="I-set"/>
    <property type="match status" value="1"/>
</dbReference>
<dbReference type="InterPro" id="IPR036179">
    <property type="entry name" value="Ig-like_dom_sf"/>
</dbReference>
<keyword evidence="2" id="KW-1015">Disulfide bond</keyword>
<dbReference type="Proteomes" id="UP001162483">
    <property type="component" value="Unassembled WGS sequence"/>
</dbReference>
<reference evidence="4" key="1">
    <citation type="submission" date="2023-05" db="EMBL/GenBank/DDBJ databases">
        <authorList>
            <person name="Stuckert A."/>
        </authorList>
    </citation>
    <scope>NUCLEOTIDE SEQUENCE</scope>
</reference>
<gene>
    <name evidence="4" type="ORF">SPARVUS_LOCUS12895544</name>
</gene>
<dbReference type="Gene3D" id="2.60.40.10">
    <property type="entry name" value="Immunoglobulins"/>
    <property type="match status" value="2"/>
</dbReference>
<keyword evidence="1" id="KW-0732">Signal</keyword>
<protein>
    <recommendedName>
        <fullName evidence="3">Ig-like domain-containing protein</fullName>
    </recommendedName>
</protein>
<dbReference type="InterPro" id="IPR013783">
    <property type="entry name" value="Ig-like_fold"/>
</dbReference>
<dbReference type="InterPro" id="IPR003599">
    <property type="entry name" value="Ig_sub"/>
</dbReference>
<evidence type="ECO:0000256" key="1">
    <source>
        <dbReference type="ARBA" id="ARBA00022729"/>
    </source>
</evidence>
<dbReference type="PANTHER" id="PTHR45080:SF8">
    <property type="entry name" value="IG-LIKE DOMAIN-CONTAINING PROTEIN"/>
    <property type="match status" value="1"/>
</dbReference>
<proteinExistence type="predicted"/>
<dbReference type="PANTHER" id="PTHR45080">
    <property type="entry name" value="CONTACTIN 5"/>
    <property type="match status" value="1"/>
</dbReference>
<organism evidence="4 5">
    <name type="scientific">Staurois parvus</name>
    <dbReference type="NCBI Taxonomy" id="386267"/>
    <lineage>
        <taxon>Eukaryota</taxon>
        <taxon>Metazoa</taxon>
        <taxon>Chordata</taxon>
        <taxon>Craniata</taxon>
        <taxon>Vertebrata</taxon>
        <taxon>Euteleostomi</taxon>
        <taxon>Amphibia</taxon>
        <taxon>Batrachia</taxon>
        <taxon>Anura</taxon>
        <taxon>Neobatrachia</taxon>
        <taxon>Ranoidea</taxon>
        <taxon>Ranidae</taxon>
        <taxon>Staurois</taxon>
    </lineage>
</organism>
<dbReference type="EMBL" id="CATNWA010017495">
    <property type="protein sequence ID" value="CAI9600922.1"/>
    <property type="molecule type" value="Genomic_DNA"/>
</dbReference>
<evidence type="ECO:0000313" key="4">
    <source>
        <dbReference type="EMBL" id="CAI9600922.1"/>
    </source>
</evidence>
<evidence type="ECO:0000259" key="3">
    <source>
        <dbReference type="PROSITE" id="PS50835"/>
    </source>
</evidence>
<dbReference type="InterPro" id="IPR007110">
    <property type="entry name" value="Ig-like_dom"/>
</dbReference>
<feature type="non-terminal residue" evidence="4">
    <location>
        <position position="161"/>
    </location>
</feature>
<dbReference type="SUPFAM" id="SSF48726">
    <property type="entry name" value="Immunoglobulin"/>
    <property type="match status" value="2"/>
</dbReference>
<accession>A0ABN9FYA8</accession>
<comment type="caution">
    <text evidence="4">The sequence shown here is derived from an EMBL/GenBank/DDBJ whole genome shotgun (WGS) entry which is preliminary data.</text>
</comment>
<name>A0ABN9FYA8_9NEOB</name>
<evidence type="ECO:0000313" key="5">
    <source>
        <dbReference type="Proteomes" id="UP001162483"/>
    </source>
</evidence>
<sequence>IPEIHHREHTTFFSFTIKNVTKEQAGLYNCSAENRYTKEVLYRSTQLIVQEKQAPWVMQHLQNVTVNSSSTLVLECRVDGIPLPTITWFKNGYEIQPASGITLLYNENLIIERVKKDDEGLYTCQAINEMGHANNSAYVTVRGGEERSNIEVIILVCTGVA</sequence>